<dbReference type="Proteomes" id="UP000824120">
    <property type="component" value="Chromosome 12"/>
</dbReference>
<feature type="non-terminal residue" evidence="1">
    <location>
        <position position="1"/>
    </location>
</feature>
<dbReference type="AlphaFoldDB" id="A0A9J5W7Y8"/>
<evidence type="ECO:0000313" key="2">
    <source>
        <dbReference type="Proteomes" id="UP000824120"/>
    </source>
</evidence>
<reference evidence="1 2" key="1">
    <citation type="submission" date="2020-09" db="EMBL/GenBank/DDBJ databases">
        <title>De no assembly of potato wild relative species, Solanum commersonii.</title>
        <authorList>
            <person name="Cho K."/>
        </authorList>
    </citation>
    <scope>NUCLEOTIDE SEQUENCE [LARGE SCALE GENOMIC DNA]</scope>
    <source>
        <strain evidence="1">LZ3.2</strain>
        <tissue evidence="1">Leaf</tissue>
    </source>
</reference>
<comment type="caution">
    <text evidence="1">The sequence shown here is derived from an EMBL/GenBank/DDBJ whole genome shotgun (WGS) entry which is preliminary data.</text>
</comment>
<accession>A0A9J5W7Y8</accession>
<evidence type="ECO:0000313" key="1">
    <source>
        <dbReference type="EMBL" id="KAG5571288.1"/>
    </source>
</evidence>
<keyword evidence="2" id="KW-1185">Reference proteome</keyword>
<dbReference type="EMBL" id="JACXVP010000012">
    <property type="protein sequence ID" value="KAG5571288.1"/>
    <property type="molecule type" value="Genomic_DNA"/>
</dbReference>
<gene>
    <name evidence="1" type="ORF">H5410_061054</name>
</gene>
<protein>
    <submittedName>
        <fullName evidence="1">Uncharacterized protein</fullName>
    </submittedName>
</protein>
<name>A0A9J5W7Y8_SOLCO</name>
<proteinExistence type="predicted"/>
<sequence>MTPIFEVFNVPVQAWHSQTIKDVVGKVNHVNQLASKEDELLTLETTHQMERATLEACIVELQTELATMRVANIAT</sequence>
<organism evidence="1 2">
    <name type="scientific">Solanum commersonii</name>
    <name type="common">Commerson's wild potato</name>
    <name type="synonym">Commerson's nightshade</name>
    <dbReference type="NCBI Taxonomy" id="4109"/>
    <lineage>
        <taxon>Eukaryota</taxon>
        <taxon>Viridiplantae</taxon>
        <taxon>Streptophyta</taxon>
        <taxon>Embryophyta</taxon>
        <taxon>Tracheophyta</taxon>
        <taxon>Spermatophyta</taxon>
        <taxon>Magnoliopsida</taxon>
        <taxon>eudicotyledons</taxon>
        <taxon>Gunneridae</taxon>
        <taxon>Pentapetalae</taxon>
        <taxon>asterids</taxon>
        <taxon>lamiids</taxon>
        <taxon>Solanales</taxon>
        <taxon>Solanaceae</taxon>
        <taxon>Solanoideae</taxon>
        <taxon>Solaneae</taxon>
        <taxon>Solanum</taxon>
    </lineage>
</organism>